<dbReference type="PANTHER" id="PTHR21015">
    <property type="entry name" value="UDP-N-ACETYLGLUCOSAMINE--N-ACETYLMURAMYL-(PENTAPEPTIDE) PYROPHOSPHORYL-UNDECAPRENOL N-ACETYLGLUCOSAMINE TRANSFERASE 1"/>
    <property type="match status" value="1"/>
</dbReference>
<gene>
    <name evidence="2" type="ORF">Desaf_3056</name>
</gene>
<dbReference type="STRING" id="690850.Desaf_3056"/>
<dbReference type="Pfam" id="PF04101">
    <property type="entry name" value="Glyco_tran_28_C"/>
    <property type="match status" value="1"/>
</dbReference>
<dbReference type="PANTHER" id="PTHR21015:SF28">
    <property type="entry name" value="SLL1722 PROTEIN"/>
    <property type="match status" value="1"/>
</dbReference>
<dbReference type="EMBL" id="CP003221">
    <property type="protein sequence ID" value="EGJ51354.1"/>
    <property type="molecule type" value="Genomic_DNA"/>
</dbReference>
<evidence type="ECO:0000259" key="1">
    <source>
        <dbReference type="Pfam" id="PF04101"/>
    </source>
</evidence>
<protein>
    <submittedName>
        <fullName evidence="2">Glycosyltransferase 28 domain protein</fullName>
    </submittedName>
</protein>
<sequence length="386" mass="42811">MRVAYYCQHVLGMGHFFRSLEIAKALADHEVDLISGGPEVRAELPPHVSLFRLPGLMMNDDFSELYPLEPGRSLEEVKNERARLLSERFLLFSPDLFLVELFPFGRNQFSFELLPLLQDIRDGHFGPVKVVCSLRDILVEKSNQEKYEARVVKRLNEFFNLLAVHADPALLRLDETFGSLDRVRIPVRYTGFVTTKPRSGAGIALRRELGLEPSQKLIVASIGGGKVGGRLLFAALQAFARLGLSGARMHVFSGPYMEASEFLALEKLASAIPGVILEHFTDRFLDYLDAADLSLSQAGYNTAMNILATGVPALVWPFDQNHEQRLRAEKLKQLGVLGILEDADLESERLAVRMAQAMEAGRRSGPAPVDLDGAANTARLLQDLAS</sequence>
<evidence type="ECO:0000313" key="2">
    <source>
        <dbReference type="EMBL" id="EGJ51354.1"/>
    </source>
</evidence>
<organism evidence="2 3">
    <name type="scientific">Desulfocurvibacter africanus subsp. africanus str. Walvis Bay</name>
    <dbReference type="NCBI Taxonomy" id="690850"/>
    <lineage>
        <taxon>Bacteria</taxon>
        <taxon>Pseudomonadati</taxon>
        <taxon>Thermodesulfobacteriota</taxon>
        <taxon>Desulfovibrionia</taxon>
        <taxon>Desulfovibrionales</taxon>
        <taxon>Desulfovibrionaceae</taxon>
        <taxon>Desulfocurvibacter</taxon>
    </lineage>
</organism>
<proteinExistence type="predicted"/>
<accession>F3Z2M1</accession>
<name>F3Z2M1_DESAF</name>
<dbReference type="HOGENOM" id="CLU_055279_0_0_7"/>
<dbReference type="KEGG" id="daf:Desaf_3056"/>
<reference evidence="2 3" key="1">
    <citation type="journal article" date="2011" name="J. Bacteriol.">
        <title>Genome sequence of the mercury-methylating and pleomorphic Desulfovibrio africanus Strain Walvis Bay.</title>
        <authorList>
            <person name="Brown S.D."/>
            <person name="Wall J.D."/>
            <person name="Kucken A.M."/>
            <person name="Gilmour C.C."/>
            <person name="Podar M."/>
            <person name="Brandt C.C."/>
            <person name="Teshima H."/>
            <person name="Detter J.C."/>
            <person name="Han C.S."/>
            <person name="Land M.L."/>
            <person name="Lucas S."/>
            <person name="Han J."/>
            <person name="Pennacchio L."/>
            <person name="Nolan M."/>
            <person name="Pitluck S."/>
            <person name="Woyke T."/>
            <person name="Goodwin L."/>
            <person name="Palumbo A.V."/>
            <person name="Elias D.A."/>
        </authorList>
    </citation>
    <scope>NUCLEOTIDE SEQUENCE [LARGE SCALE GENOMIC DNA]</scope>
    <source>
        <strain evidence="2 3">Walvis Bay</strain>
    </source>
</reference>
<dbReference type="GO" id="GO:0016758">
    <property type="term" value="F:hexosyltransferase activity"/>
    <property type="evidence" value="ECO:0007669"/>
    <property type="project" value="InterPro"/>
</dbReference>
<dbReference type="Gene3D" id="3.40.50.2000">
    <property type="entry name" value="Glycogen Phosphorylase B"/>
    <property type="match status" value="1"/>
</dbReference>
<dbReference type="eggNOG" id="COG4671">
    <property type="taxonomic scope" value="Bacteria"/>
</dbReference>
<dbReference type="Proteomes" id="UP000007844">
    <property type="component" value="Chromosome"/>
</dbReference>
<feature type="domain" description="Glycosyl transferase family 28 C-terminal" evidence="1">
    <location>
        <begin position="273"/>
        <end position="355"/>
    </location>
</feature>
<dbReference type="InterPro" id="IPR007235">
    <property type="entry name" value="Glyco_trans_28_C"/>
</dbReference>
<keyword evidence="2" id="KW-0808">Transferase</keyword>
<dbReference type="RefSeq" id="WP_014261000.1">
    <property type="nucleotide sequence ID" value="NC_016629.1"/>
</dbReference>
<dbReference type="AlphaFoldDB" id="F3Z2M1"/>
<dbReference type="SUPFAM" id="SSF53756">
    <property type="entry name" value="UDP-Glycosyltransferase/glycogen phosphorylase"/>
    <property type="match status" value="1"/>
</dbReference>
<evidence type="ECO:0000313" key="3">
    <source>
        <dbReference type="Proteomes" id="UP000007844"/>
    </source>
</evidence>
<keyword evidence="3" id="KW-1185">Reference proteome</keyword>